<dbReference type="Proteomes" id="UP000265140">
    <property type="component" value="Chromosome 20"/>
</dbReference>
<keyword evidence="3" id="KW-0393">Immunoglobulin domain</keyword>
<dbReference type="GO" id="GO:0004888">
    <property type="term" value="F:transmembrane signaling receptor activity"/>
    <property type="evidence" value="ECO:0007669"/>
    <property type="project" value="TreeGrafter"/>
</dbReference>
<dbReference type="SUPFAM" id="SSF48726">
    <property type="entry name" value="Immunoglobulin"/>
    <property type="match status" value="1"/>
</dbReference>
<proteinExistence type="predicted"/>
<keyword evidence="6" id="KW-1185">Reference proteome</keyword>
<evidence type="ECO:0000259" key="4">
    <source>
        <dbReference type="PROSITE" id="PS50835"/>
    </source>
</evidence>
<dbReference type="SMART" id="SM00409">
    <property type="entry name" value="IG"/>
    <property type="match status" value="1"/>
</dbReference>
<evidence type="ECO:0000256" key="2">
    <source>
        <dbReference type="ARBA" id="ARBA00023157"/>
    </source>
</evidence>
<dbReference type="InterPro" id="IPR013783">
    <property type="entry name" value="Ig-like_fold"/>
</dbReference>
<dbReference type="GeneTree" id="ENSGT01050000245051"/>
<dbReference type="Pfam" id="PF13895">
    <property type="entry name" value="Ig_2"/>
    <property type="match status" value="1"/>
</dbReference>
<dbReference type="FunFam" id="2.60.40.10:FF:000049">
    <property type="entry name" value="Leukocyte immunoglobulin-like receptor subfamily B member 1"/>
    <property type="match status" value="1"/>
</dbReference>
<dbReference type="AlphaFoldDB" id="A0A6Q2XA68"/>
<evidence type="ECO:0000256" key="1">
    <source>
        <dbReference type="ARBA" id="ARBA00022729"/>
    </source>
</evidence>
<reference evidence="5" key="2">
    <citation type="submission" date="2020-02" db="EMBL/GenBank/DDBJ databases">
        <title>Esox lucius (northern pike) genome, fEsoLuc1, primary haplotype.</title>
        <authorList>
            <person name="Myers G."/>
            <person name="Karagic N."/>
            <person name="Meyer A."/>
            <person name="Pippel M."/>
            <person name="Reichard M."/>
            <person name="Winkler S."/>
            <person name="Tracey A."/>
            <person name="Sims Y."/>
            <person name="Howe K."/>
            <person name="Rhie A."/>
            <person name="Formenti G."/>
            <person name="Durbin R."/>
            <person name="Fedrigo O."/>
            <person name="Jarvis E.D."/>
        </authorList>
    </citation>
    <scope>NUCLEOTIDE SEQUENCE [LARGE SCALE GENOMIC DNA]</scope>
</reference>
<dbReference type="Bgee" id="ENSELUG00000032573">
    <property type="expression patterns" value="Expressed in spleen and 4 other cell types or tissues"/>
</dbReference>
<dbReference type="GO" id="GO:0007166">
    <property type="term" value="P:cell surface receptor signaling pathway"/>
    <property type="evidence" value="ECO:0007669"/>
    <property type="project" value="TreeGrafter"/>
</dbReference>
<reference evidence="6" key="1">
    <citation type="journal article" date="2014" name="PLoS ONE">
        <title>The genome and linkage map of the northern pike (Esox lucius): conserved synteny revealed between the salmonid sister group and the Neoteleostei.</title>
        <authorList>
            <person name="Rondeau E.B."/>
            <person name="Minkley D.R."/>
            <person name="Leong J.S."/>
            <person name="Messmer A.M."/>
            <person name="Jantzen J.R."/>
            <person name="von Schalburg K.R."/>
            <person name="Lemon C."/>
            <person name="Bird N.H."/>
            <person name="Koop B.F."/>
        </authorList>
    </citation>
    <scope>NUCLEOTIDE SEQUENCE</scope>
</reference>
<evidence type="ECO:0000313" key="5">
    <source>
        <dbReference type="Ensembl" id="ENSELUP00000050333.2"/>
    </source>
</evidence>
<dbReference type="Ensembl" id="ENSELUT00000047240.2">
    <property type="protein sequence ID" value="ENSELUP00000050333.2"/>
    <property type="gene ID" value="ENSELUG00000027500.2"/>
</dbReference>
<reference evidence="5" key="3">
    <citation type="submission" date="2025-08" db="UniProtKB">
        <authorList>
            <consortium name="Ensembl"/>
        </authorList>
    </citation>
    <scope>IDENTIFICATION</scope>
</reference>
<dbReference type="InterPro" id="IPR007110">
    <property type="entry name" value="Ig-like_dom"/>
</dbReference>
<evidence type="ECO:0000313" key="6">
    <source>
        <dbReference type="Proteomes" id="UP000265140"/>
    </source>
</evidence>
<accession>A0A6Q2XA68</accession>
<feature type="domain" description="Ig-like" evidence="4">
    <location>
        <begin position="13"/>
        <end position="104"/>
    </location>
</feature>
<dbReference type="InterPro" id="IPR036179">
    <property type="entry name" value="Ig-like_dom_sf"/>
</dbReference>
<dbReference type="GO" id="GO:0006955">
    <property type="term" value="P:immune response"/>
    <property type="evidence" value="ECO:0007669"/>
    <property type="project" value="TreeGrafter"/>
</dbReference>
<dbReference type="GO" id="GO:0009897">
    <property type="term" value="C:external side of plasma membrane"/>
    <property type="evidence" value="ECO:0007669"/>
    <property type="project" value="TreeGrafter"/>
</dbReference>
<dbReference type="SMART" id="SM00408">
    <property type="entry name" value="IGc2"/>
    <property type="match status" value="1"/>
</dbReference>
<reference evidence="5" key="4">
    <citation type="submission" date="2025-09" db="UniProtKB">
        <authorList>
            <consortium name="Ensembl"/>
        </authorList>
    </citation>
    <scope>IDENTIFICATION</scope>
</reference>
<name>A0A6Q2XA68_ESOLU</name>
<keyword evidence="2" id="KW-1015">Disulfide bond</keyword>
<dbReference type="InterPro" id="IPR003599">
    <property type="entry name" value="Ig_sub"/>
</dbReference>
<dbReference type="PANTHER" id="PTHR11481">
    <property type="entry name" value="IMMUNOGLOBULIN FC RECEPTOR"/>
    <property type="match status" value="1"/>
</dbReference>
<dbReference type="InterPro" id="IPR003598">
    <property type="entry name" value="Ig_sub2"/>
</dbReference>
<evidence type="ECO:0000256" key="3">
    <source>
        <dbReference type="ARBA" id="ARBA00023319"/>
    </source>
</evidence>
<dbReference type="PANTHER" id="PTHR11481:SF64">
    <property type="entry name" value="FC RECEPTOR-LIKE PROTEIN 4"/>
    <property type="match status" value="1"/>
</dbReference>
<sequence>MSLTVKLCIFNCPYTGAATLTVDPNIVFPGEKVTLTCSVESDRDWTEYEWYKDNKINRYRLYEHSGATFTINSVTVSDQGSYQCQGNRQHRPTSTSSSNLVTITVQGDLDTLLCVLCCCH</sequence>
<keyword evidence="1" id="KW-0732">Signal</keyword>
<dbReference type="Gene3D" id="2.60.40.10">
    <property type="entry name" value="Immunoglobulins"/>
    <property type="match status" value="1"/>
</dbReference>
<protein>
    <recommendedName>
        <fullName evidence="4">Ig-like domain-containing protein</fullName>
    </recommendedName>
</protein>
<organism evidence="5 6">
    <name type="scientific">Esox lucius</name>
    <name type="common">Northern pike</name>
    <dbReference type="NCBI Taxonomy" id="8010"/>
    <lineage>
        <taxon>Eukaryota</taxon>
        <taxon>Metazoa</taxon>
        <taxon>Chordata</taxon>
        <taxon>Craniata</taxon>
        <taxon>Vertebrata</taxon>
        <taxon>Euteleostomi</taxon>
        <taxon>Actinopterygii</taxon>
        <taxon>Neopterygii</taxon>
        <taxon>Teleostei</taxon>
        <taxon>Protacanthopterygii</taxon>
        <taxon>Esociformes</taxon>
        <taxon>Esocidae</taxon>
        <taxon>Esox</taxon>
    </lineage>
</organism>
<dbReference type="PROSITE" id="PS50835">
    <property type="entry name" value="IG_LIKE"/>
    <property type="match status" value="1"/>
</dbReference>
<dbReference type="InterPro" id="IPR050488">
    <property type="entry name" value="Ig_Fc_receptor"/>
</dbReference>